<dbReference type="InterPro" id="IPR011035">
    <property type="entry name" value="Ribosomal_bL25/Gln-tRNA_synth"/>
</dbReference>
<dbReference type="GO" id="GO:0003735">
    <property type="term" value="F:structural constituent of ribosome"/>
    <property type="evidence" value="ECO:0007669"/>
    <property type="project" value="InterPro"/>
</dbReference>
<proteinExistence type="predicted"/>
<sequence>MYRSGFLHGCLKLRKMVMRVSGCTLLMNPEKKLISYRFSTENSSLSPTLGSGNTCALERLHCNSTFSDNQKFLTACRVPDARQLSEEEKRIWAVERLSKGKWYAGHDRKQHRIPGYIIDNEMPHILILMDKFQIDSLLSRMGERIFLSTVFTLEVFDGFGSQRILYKLPVLPRRMNYSKSGFVENIGFMKAPHGVKIKLDTPIHIIGKEQCIGVKKGGHLRVYSNYVSVVCSAEELPTSVEINVSGMDIGDKVHLRDIHVGLQFHSSNQSSEVICEVV</sequence>
<dbReference type="SUPFAM" id="SSF50715">
    <property type="entry name" value="Ribosomal protein L25-like"/>
    <property type="match status" value="1"/>
</dbReference>
<gene>
    <name evidence="2" type="ORF">KP509_20G006700</name>
</gene>
<dbReference type="GO" id="GO:0006412">
    <property type="term" value="P:translation"/>
    <property type="evidence" value="ECO:0007669"/>
    <property type="project" value="InterPro"/>
</dbReference>
<dbReference type="OMA" id="PPRVEIC"/>
<dbReference type="InterPro" id="IPR020057">
    <property type="entry name" value="Ribosomal_bL25_b-dom"/>
</dbReference>
<organism evidence="2 3">
    <name type="scientific">Ceratopteris richardii</name>
    <name type="common">Triangle waterfern</name>
    <dbReference type="NCBI Taxonomy" id="49495"/>
    <lineage>
        <taxon>Eukaryota</taxon>
        <taxon>Viridiplantae</taxon>
        <taxon>Streptophyta</taxon>
        <taxon>Embryophyta</taxon>
        <taxon>Tracheophyta</taxon>
        <taxon>Polypodiopsida</taxon>
        <taxon>Polypodiidae</taxon>
        <taxon>Polypodiales</taxon>
        <taxon>Pteridineae</taxon>
        <taxon>Pteridaceae</taxon>
        <taxon>Parkerioideae</taxon>
        <taxon>Ceratopteris</taxon>
    </lineage>
</organism>
<protein>
    <recommendedName>
        <fullName evidence="1">Large ribosomal subunit protein bL25 beta domain-containing protein</fullName>
    </recommendedName>
</protein>
<evidence type="ECO:0000259" key="1">
    <source>
        <dbReference type="Pfam" id="PF14693"/>
    </source>
</evidence>
<reference evidence="2" key="1">
    <citation type="submission" date="2021-08" db="EMBL/GenBank/DDBJ databases">
        <title>WGS assembly of Ceratopteris richardii.</title>
        <authorList>
            <person name="Marchant D.B."/>
            <person name="Chen G."/>
            <person name="Jenkins J."/>
            <person name="Shu S."/>
            <person name="Leebens-Mack J."/>
            <person name="Grimwood J."/>
            <person name="Schmutz J."/>
            <person name="Soltis P."/>
            <person name="Soltis D."/>
            <person name="Chen Z.-H."/>
        </authorList>
    </citation>
    <scope>NUCLEOTIDE SEQUENCE</scope>
    <source>
        <strain evidence="2">Whitten #5841</strain>
        <tissue evidence="2">Leaf</tissue>
    </source>
</reference>
<dbReference type="InterPro" id="IPR020930">
    <property type="entry name" value="Ribosomal_uL5_bac-type"/>
</dbReference>
<name>A0A8T2SFR1_CERRI</name>
<evidence type="ECO:0000313" key="3">
    <source>
        <dbReference type="Proteomes" id="UP000825935"/>
    </source>
</evidence>
<dbReference type="EMBL" id="CM035425">
    <property type="protein sequence ID" value="KAH7330886.1"/>
    <property type="molecule type" value="Genomic_DNA"/>
</dbReference>
<keyword evidence="3" id="KW-1185">Reference proteome</keyword>
<dbReference type="InterPro" id="IPR037121">
    <property type="entry name" value="Ribosomal_bL25_C"/>
</dbReference>
<dbReference type="PANTHER" id="PTHR33284">
    <property type="entry name" value="RIBOSOMAL PROTEIN L25/GLN-TRNA SYNTHETASE, ANTI-CODON-BINDING DOMAIN-CONTAINING PROTEIN"/>
    <property type="match status" value="1"/>
</dbReference>
<dbReference type="Gene3D" id="2.170.120.20">
    <property type="entry name" value="Ribosomal protein L25, beta domain"/>
    <property type="match status" value="1"/>
</dbReference>
<dbReference type="Pfam" id="PF14693">
    <property type="entry name" value="Ribosomal_TL5_C"/>
    <property type="match status" value="1"/>
</dbReference>
<dbReference type="EMBL" id="CM035425">
    <property type="protein sequence ID" value="KAH7330885.1"/>
    <property type="molecule type" value="Genomic_DNA"/>
</dbReference>
<accession>A0A8T2SFR1</accession>
<feature type="domain" description="Large ribosomal subunit protein bL25 beta" evidence="1">
    <location>
        <begin position="196"/>
        <end position="278"/>
    </location>
</feature>
<dbReference type="PANTHER" id="PTHR33284:SF2">
    <property type="entry name" value="RIBOSOMAL PROTEIN L25_GLN-TRNA SYNTHETASE, ANTI-CODON-BINDING DOMAIN-CONTAINING PROTEIN"/>
    <property type="match status" value="1"/>
</dbReference>
<comment type="caution">
    <text evidence="2">The sequence shown here is derived from an EMBL/GenBank/DDBJ whole genome shotgun (WGS) entry which is preliminary data.</text>
</comment>
<dbReference type="GO" id="GO:0008097">
    <property type="term" value="F:5S rRNA binding"/>
    <property type="evidence" value="ECO:0007669"/>
    <property type="project" value="TreeGrafter"/>
</dbReference>
<dbReference type="OrthoDB" id="193674at2759"/>
<evidence type="ECO:0000313" key="2">
    <source>
        <dbReference type="EMBL" id="KAH7330885.1"/>
    </source>
</evidence>
<dbReference type="GO" id="GO:0022625">
    <property type="term" value="C:cytosolic large ribosomal subunit"/>
    <property type="evidence" value="ECO:0007669"/>
    <property type="project" value="TreeGrafter"/>
</dbReference>
<dbReference type="Proteomes" id="UP000825935">
    <property type="component" value="Chromosome 20"/>
</dbReference>
<dbReference type="AlphaFoldDB" id="A0A8T2SFR1"/>